<dbReference type="Gene3D" id="3.40.50.410">
    <property type="entry name" value="von Willebrand factor, type A domain"/>
    <property type="match status" value="1"/>
</dbReference>
<comment type="caution">
    <text evidence="5">The sequence shown here is derived from an EMBL/GenBank/DDBJ whole genome shotgun (WGS) entry which is preliminary data.</text>
</comment>
<feature type="signal peptide" evidence="3">
    <location>
        <begin position="1"/>
        <end position="23"/>
    </location>
</feature>
<dbReference type="Pfam" id="PF00498">
    <property type="entry name" value="FHA"/>
    <property type="match status" value="1"/>
</dbReference>
<keyword evidence="3" id="KW-0732">Signal</keyword>
<evidence type="ECO:0000259" key="4">
    <source>
        <dbReference type="PROSITE" id="PS50006"/>
    </source>
</evidence>
<dbReference type="EMBL" id="JBBKXX010000001">
    <property type="protein sequence ID" value="MFD3407088.1"/>
    <property type="molecule type" value="Genomic_DNA"/>
</dbReference>
<sequence>MNKSKWILALLFQGVLLFSYAQKFDFNQESFDFKKFPSVTSTVWNRSIYPIDTSSFSIRENDKKVQIKSIVEIGAPAQAKKASSKTVLILIENHYLPKGVQERAFFKTVLSMGLSGKINPNDKVYVATFDWFRGGKYLFLEDTNPSNNEQDILRLVNQIKPKSSLPNLQKGSDIYFAIDEALQFLGKSKDASSKNILLLSDDLPNIASQKTIKEITDLSQNMDIPIYAIGYNMGAARYQPVTENEICKVTNGQYYVSKSNNIFETSDKIGRFFEDMIQNSAGKYYNITYSSNLTKTGAENEIGIYLDNVKVHTTAVSYPFNLIDWIKANVLLFLGILLAIGLSVWGAMRFIKNNQEKKAQRLQEIQEKDYLHKQEINNILDKQRETEEKIARQKAELLEQQEQERLDALMKKKNAFPRITYDHNGNRGEFYIDKSTFTIGRDKESNNFQINIASVSRKHASIKFMPDGKFIIQDLGSSNGVLINGQKIDFSPLVNGDLIQLGDVKLKFNI</sequence>
<evidence type="ECO:0000256" key="1">
    <source>
        <dbReference type="SAM" id="Coils"/>
    </source>
</evidence>
<evidence type="ECO:0000256" key="3">
    <source>
        <dbReference type="SAM" id="SignalP"/>
    </source>
</evidence>
<dbReference type="InterPro" id="IPR050923">
    <property type="entry name" value="Cell_Proc_Reg/RNA_Proc"/>
</dbReference>
<feature type="transmembrane region" description="Helical" evidence="2">
    <location>
        <begin position="330"/>
        <end position="351"/>
    </location>
</feature>
<dbReference type="InterPro" id="IPR000253">
    <property type="entry name" value="FHA_dom"/>
</dbReference>
<accession>A0ABW6DEZ6</accession>
<dbReference type="CDD" id="cd00060">
    <property type="entry name" value="FHA"/>
    <property type="match status" value="1"/>
</dbReference>
<keyword evidence="6" id="KW-1185">Reference proteome</keyword>
<gene>
    <name evidence="5" type="ORF">SKC37_00340</name>
</gene>
<dbReference type="InterPro" id="IPR008984">
    <property type="entry name" value="SMAD_FHA_dom_sf"/>
</dbReference>
<dbReference type="PANTHER" id="PTHR23308">
    <property type="entry name" value="NUCLEAR INHIBITOR OF PROTEIN PHOSPHATASE-1"/>
    <property type="match status" value="1"/>
</dbReference>
<protein>
    <submittedName>
        <fullName evidence="5">FHA domain-containing protein</fullName>
    </submittedName>
</protein>
<evidence type="ECO:0000313" key="5">
    <source>
        <dbReference type="EMBL" id="MFD3407088.1"/>
    </source>
</evidence>
<dbReference type="SUPFAM" id="SSF49879">
    <property type="entry name" value="SMAD/FHA domain"/>
    <property type="match status" value="1"/>
</dbReference>
<reference evidence="5 6" key="1">
    <citation type="submission" date="2024-03" db="EMBL/GenBank/DDBJ databases">
        <title>Aquirufa genome sequencing.</title>
        <authorList>
            <person name="Pitt A."/>
            <person name="Hahn M.W."/>
        </authorList>
    </citation>
    <scope>NUCLEOTIDE SEQUENCE [LARGE SCALE GENOMIC DNA]</scope>
    <source>
        <strain evidence="5 6">HETE-83D</strain>
    </source>
</reference>
<dbReference type="CDD" id="cd00198">
    <property type="entry name" value="vWFA"/>
    <property type="match status" value="1"/>
</dbReference>
<feature type="coiled-coil region" evidence="1">
    <location>
        <begin position="348"/>
        <end position="412"/>
    </location>
</feature>
<name>A0ABW6DEZ6_9BACT</name>
<keyword evidence="2" id="KW-0812">Transmembrane</keyword>
<keyword evidence="1" id="KW-0175">Coiled coil</keyword>
<dbReference type="RefSeq" id="WP_377979555.1">
    <property type="nucleotide sequence ID" value="NZ_JBBKXX010000001.1"/>
</dbReference>
<feature type="chain" id="PRO_5045773283" evidence="3">
    <location>
        <begin position="24"/>
        <end position="510"/>
    </location>
</feature>
<dbReference type="SMART" id="SM00240">
    <property type="entry name" value="FHA"/>
    <property type="match status" value="1"/>
</dbReference>
<proteinExistence type="predicted"/>
<dbReference type="Gene3D" id="2.60.200.20">
    <property type="match status" value="1"/>
</dbReference>
<keyword evidence="2" id="KW-1133">Transmembrane helix</keyword>
<evidence type="ECO:0000256" key="2">
    <source>
        <dbReference type="SAM" id="Phobius"/>
    </source>
</evidence>
<dbReference type="SUPFAM" id="SSF53300">
    <property type="entry name" value="vWA-like"/>
    <property type="match status" value="1"/>
</dbReference>
<dbReference type="PROSITE" id="PS50006">
    <property type="entry name" value="FHA_DOMAIN"/>
    <property type="match status" value="1"/>
</dbReference>
<dbReference type="InterPro" id="IPR036465">
    <property type="entry name" value="vWFA_dom_sf"/>
</dbReference>
<evidence type="ECO:0000313" key="6">
    <source>
        <dbReference type="Proteomes" id="UP001598019"/>
    </source>
</evidence>
<feature type="domain" description="FHA" evidence="4">
    <location>
        <begin position="437"/>
        <end position="488"/>
    </location>
</feature>
<dbReference type="Proteomes" id="UP001598019">
    <property type="component" value="Unassembled WGS sequence"/>
</dbReference>
<organism evidence="5 6">
    <name type="scientific">Aquirufa esocilacus</name>
    <dbReference type="NCBI Taxonomy" id="3096513"/>
    <lineage>
        <taxon>Bacteria</taxon>
        <taxon>Pseudomonadati</taxon>
        <taxon>Bacteroidota</taxon>
        <taxon>Cytophagia</taxon>
        <taxon>Cytophagales</taxon>
        <taxon>Flectobacillaceae</taxon>
        <taxon>Aquirufa</taxon>
    </lineage>
</organism>
<keyword evidence="2" id="KW-0472">Membrane</keyword>